<keyword evidence="4" id="KW-1185">Reference proteome</keyword>
<dbReference type="SMART" id="SM01326">
    <property type="entry name" value="PTEN_C2"/>
    <property type="match status" value="1"/>
</dbReference>
<evidence type="ECO:0000313" key="4">
    <source>
        <dbReference type="Proteomes" id="UP000014978"/>
    </source>
</evidence>
<accession>S7W8F4</accession>
<dbReference type="InterPro" id="IPR035892">
    <property type="entry name" value="C2_domain_sf"/>
</dbReference>
<sequence length="812" mass="95696">MSHNPFILILMYSFMKNTQDLVFSSDNDANKPTAISPFILKKMNTVNKLIFTHDNVDISENLDLITISQNIIISGVIWKNRTEKLSKRNNYIEIKNYLDENYKNTYLLYRFNATSLNENFGKKMQNFPELEYNFINIMDFCRSVKQWFDLNKDNIIIVEQKYNNNLFSFYILCMMKYSNVIGKIEDGIAILKRKGFNCNVSNNLIAYFNSVLTKKDSFQLYIHQIIVTTLPKTISGSNTELSKFEILENNNIIHTSKADMMNEDYIIVNFNNITVKGDCKVKFYYDNSLIFVLYFNSFVFGHDLFRFIVDDLVFPSENVVSKNFDNDFSVDIVFHENKNIKVKSNYEEHCAVFIFLKYFIVDVEQTFLHSLVSEGYNKYYAKLALLVTENFEEAKKLLTKIDKPQVTYVPEKEFELSNVSILDERPYCNIDFAEDLSEIEPITDFVIPTTQKTKKRILPPKPNKINLEKKNIVAKKPFYWTIVTKTPESIFSEMDNINILIDYNQFEEWFCESLKNSTNIKKIKKPLLTKKMFLTSLAVKTLEKKKFDFNKTSTILNCQLEDIKLLLTIIPQKNEIDEILKISECKRSNIENAVLSVYKNETLIKILLFEREFFSEYQYLSDNLQSLINVLKIIIDDYNLRIILKAVLELGNTINFKYSNFRKNANAYKLSSLLNTKEYKGNRSGQNLLSFLVLTLKHNYNISPIFKNLKELKKIKTLELHALKDRMNQFIFYYKDSLQLLENIPLGKEKETIISFLKYFKKVTKDYTKQYKEYVLFSSLVKRKFGEDEKCNIMEIISILYDFLEVLEREYV</sequence>
<dbReference type="InterPro" id="IPR014020">
    <property type="entry name" value="Tensin_C2-dom"/>
</dbReference>
<dbReference type="Gene3D" id="1.20.58.2220">
    <property type="entry name" value="Formin, FH2 domain"/>
    <property type="match status" value="1"/>
</dbReference>
<dbReference type="Pfam" id="PF02181">
    <property type="entry name" value="FH2"/>
    <property type="match status" value="1"/>
</dbReference>
<organism evidence="3 4">
    <name type="scientific">Spraguea lophii (strain 42_110)</name>
    <name type="common">Microsporidian parasite</name>
    <dbReference type="NCBI Taxonomy" id="1358809"/>
    <lineage>
        <taxon>Eukaryota</taxon>
        <taxon>Fungi</taxon>
        <taxon>Fungi incertae sedis</taxon>
        <taxon>Microsporidia</taxon>
        <taxon>Spragueidae</taxon>
        <taxon>Spraguea</taxon>
    </lineage>
</organism>
<dbReference type="SUPFAM" id="SSF49562">
    <property type="entry name" value="C2 domain (Calcium/lipid-binding domain, CaLB)"/>
    <property type="match status" value="1"/>
</dbReference>
<dbReference type="HOGENOM" id="CLU_328731_0_0_1"/>
<protein>
    <submittedName>
        <fullName evidence="3">Formin-like protein</fullName>
    </submittedName>
</protein>
<dbReference type="Proteomes" id="UP000014978">
    <property type="component" value="Unassembled WGS sequence"/>
</dbReference>
<feature type="domain" description="FH2" evidence="2">
    <location>
        <begin position="465"/>
        <end position="812"/>
    </location>
</feature>
<dbReference type="PANTHER" id="PTHR12305">
    <property type="entry name" value="PHOSPHATASE WITH HOMOLOGY TO TENSIN"/>
    <property type="match status" value="1"/>
</dbReference>
<dbReference type="STRING" id="1358809.S7W8F4"/>
<feature type="domain" description="C2 tensin-type" evidence="1">
    <location>
        <begin position="217"/>
        <end position="337"/>
    </location>
</feature>
<dbReference type="InterPro" id="IPR051281">
    <property type="entry name" value="Dual-spec_lipid-protein_phosph"/>
</dbReference>
<dbReference type="InterPro" id="IPR042201">
    <property type="entry name" value="FH2_Formin_sf"/>
</dbReference>
<dbReference type="InParanoid" id="S7W8F4"/>
<dbReference type="InterPro" id="IPR029021">
    <property type="entry name" value="Prot-tyrosine_phosphatase-like"/>
</dbReference>
<evidence type="ECO:0000259" key="1">
    <source>
        <dbReference type="PROSITE" id="PS51182"/>
    </source>
</evidence>
<gene>
    <name evidence="3" type="ORF">SLOPH_373</name>
</gene>
<reference evidence="4" key="1">
    <citation type="journal article" date="2013" name="PLoS Genet.">
        <title>The genome of Spraguea lophii and the basis of host-microsporidian interactions.</title>
        <authorList>
            <person name="Campbell S.E."/>
            <person name="Williams T.A."/>
            <person name="Yousuf A."/>
            <person name="Soanes D.M."/>
            <person name="Paszkiewicz K.H."/>
            <person name="Williams B.A.P."/>
        </authorList>
    </citation>
    <scope>NUCLEOTIDE SEQUENCE [LARGE SCALE GENOMIC DNA]</scope>
    <source>
        <strain evidence="4">42_110</strain>
    </source>
</reference>
<dbReference type="PROSITE" id="PS51444">
    <property type="entry name" value="FH2"/>
    <property type="match status" value="1"/>
</dbReference>
<comment type="caution">
    <text evidence="3">The sequence shown here is derived from an EMBL/GenBank/DDBJ whole genome shotgun (WGS) entry which is preliminary data.</text>
</comment>
<proteinExistence type="predicted"/>
<dbReference type="EMBL" id="ATCN01000388">
    <property type="protein sequence ID" value="EPR79145.1"/>
    <property type="molecule type" value="Genomic_DNA"/>
</dbReference>
<dbReference type="VEuPathDB" id="MicrosporidiaDB:SLOPH_373"/>
<dbReference type="OMA" id="EDACEIS"/>
<dbReference type="AlphaFoldDB" id="S7W8F4"/>
<dbReference type="PROSITE" id="PS51182">
    <property type="entry name" value="C2_TENSIN"/>
    <property type="match status" value="1"/>
</dbReference>
<dbReference type="GO" id="GO:0005829">
    <property type="term" value="C:cytosol"/>
    <property type="evidence" value="ECO:0007669"/>
    <property type="project" value="TreeGrafter"/>
</dbReference>
<dbReference type="GO" id="GO:0016314">
    <property type="term" value="F:phosphatidylinositol-3,4,5-trisphosphate 3-phosphatase activity"/>
    <property type="evidence" value="ECO:0007669"/>
    <property type="project" value="TreeGrafter"/>
</dbReference>
<dbReference type="InterPro" id="IPR015425">
    <property type="entry name" value="FH2_Formin"/>
</dbReference>
<dbReference type="Gene3D" id="3.90.190.10">
    <property type="entry name" value="Protein tyrosine phosphatase superfamily"/>
    <property type="match status" value="1"/>
</dbReference>
<dbReference type="OrthoDB" id="5632at2759"/>
<dbReference type="Pfam" id="PF10409">
    <property type="entry name" value="PTEN_C2"/>
    <property type="match status" value="1"/>
</dbReference>
<name>S7W8F4_SPRLO</name>
<dbReference type="PANTHER" id="PTHR12305:SF60">
    <property type="entry name" value="PHOSPHATIDYLINOSITOL 3,4,5-TRISPHOSPHATE 3-PHOSPHATASE TPTE2-RELATED"/>
    <property type="match status" value="1"/>
</dbReference>
<evidence type="ECO:0000259" key="2">
    <source>
        <dbReference type="PROSITE" id="PS51444"/>
    </source>
</evidence>
<evidence type="ECO:0000313" key="3">
    <source>
        <dbReference type="EMBL" id="EPR79145.1"/>
    </source>
</evidence>
<dbReference type="SUPFAM" id="SSF101447">
    <property type="entry name" value="Formin homology 2 domain (FH2 domain)"/>
    <property type="match status" value="1"/>
</dbReference>